<dbReference type="Pfam" id="PF01555">
    <property type="entry name" value="N6_N4_Mtase"/>
    <property type="match status" value="1"/>
</dbReference>
<dbReference type="Gene3D" id="3.40.50.150">
    <property type="entry name" value="Vaccinia Virus protein VP39"/>
    <property type="match status" value="1"/>
</dbReference>
<evidence type="ECO:0000259" key="3">
    <source>
        <dbReference type="Pfam" id="PF01555"/>
    </source>
</evidence>
<organism evidence="4">
    <name type="scientific">marine sediment metagenome</name>
    <dbReference type="NCBI Taxonomy" id="412755"/>
    <lineage>
        <taxon>unclassified sequences</taxon>
        <taxon>metagenomes</taxon>
        <taxon>ecological metagenomes</taxon>
    </lineage>
</organism>
<gene>
    <name evidence="4" type="ORF">LCGC14_1016110</name>
</gene>
<evidence type="ECO:0000256" key="1">
    <source>
        <dbReference type="ARBA" id="ARBA00022603"/>
    </source>
</evidence>
<dbReference type="SUPFAM" id="SSF53335">
    <property type="entry name" value="S-adenosyl-L-methionine-dependent methyltransferases"/>
    <property type="match status" value="1"/>
</dbReference>
<dbReference type="InterPro" id="IPR029063">
    <property type="entry name" value="SAM-dependent_MTases_sf"/>
</dbReference>
<evidence type="ECO:0000256" key="2">
    <source>
        <dbReference type="ARBA" id="ARBA00022679"/>
    </source>
</evidence>
<reference evidence="4" key="1">
    <citation type="journal article" date="2015" name="Nature">
        <title>Complex archaea that bridge the gap between prokaryotes and eukaryotes.</title>
        <authorList>
            <person name="Spang A."/>
            <person name="Saw J.H."/>
            <person name="Jorgensen S.L."/>
            <person name="Zaremba-Niedzwiedzka K."/>
            <person name="Martijn J."/>
            <person name="Lind A.E."/>
            <person name="van Eijk R."/>
            <person name="Schleper C."/>
            <person name="Guy L."/>
            <person name="Ettema T.J."/>
        </authorList>
    </citation>
    <scope>NUCLEOTIDE SEQUENCE</scope>
</reference>
<dbReference type="GO" id="GO:0032259">
    <property type="term" value="P:methylation"/>
    <property type="evidence" value="ECO:0007669"/>
    <property type="project" value="UniProtKB-KW"/>
</dbReference>
<keyword evidence="1" id="KW-0489">Methyltransferase</keyword>
<dbReference type="InterPro" id="IPR002941">
    <property type="entry name" value="DNA_methylase_N4/N6"/>
</dbReference>
<dbReference type="GO" id="GO:0003677">
    <property type="term" value="F:DNA binding"/>
    <property type="evidence" value="ECO:0007669"/>
    <property type="project" value="InterPro"/>
</dbReference>
<feature type="domain" description="DNA methylase N-4/N-6" evidence="3">
    <location>
        <begin position="135"/>
        <end position="206"/>
    </location>
</feature>
<proteinExistence type="predicted"/>
<dbReference type="InterPro" id="IPR001091">
    <property type="entry name" value="RM_Methyltransferase"/>
</dbReference>
<dbReference type="GO" id="GO:0008170">
    <property type="term" value="F:N-methyltransferase activity"/>
    <property type="evidence" value="ECO:0007669"/>
    <property type="project" value="InterPro"/>
</dbReference>
<evidence type="ECO:0000313" key="4">
    <source>
        <dbReference type="EMBL" id="KKN12487.1"/>
    </source>
</evidence>
<sequence>MIEPYYSDKWVTIYHGDCREILPQLPKVDSVLTDPDYNAKNIGPNEREYEGGMPALGADGYKAFCKSWFEMVSAIADDIVFTSGIANMWNYPEARWVLCWHKPAAVSFNRMGGFNAWEPILVYGKPFKRLPQDYLYFNTKNSLKGMERKHPCPKPTDLWSYLISIMKDGVILDPFLGSGTTAVCCKKLNRKCIGIEIEEKYCEIAARRCSQSVLELNI</sequence>
<comment type="caution">
    <text evidence="4">The sequence shown here is derived from an EMBL/GenBank/DDBJ whole genome shotgun (WGS) entry which is preliminary data.</text>
</comment>
<keyword evidence="2" id="KW-0808">Transferase</keyword>
<accession>A0A0F9NKF6</accession>
<dbReference type="PRINTS" id="PR00508">
    <property type="entry name" value="S21N4MTFRASE"/>
</dbReference>
<dbReference type="AlphaFoldDB" id="A0A0F9NKF6"/>
<dbReference type="EMBL" id="LAZR01004029">
    <property type="protein sequence ID" value="KKN12487.1"/>
    <property type="molecule type" value="Genomic_DNA"/>
</dbReference>
<name>A0A0F9NKF6_9ZZZZ</name>
<protein>
    <recommendedName>
        <fullName evidence="3">DNA methylase N-4/N-6 domain-containing protein</fullName>
    </recommendedName>
</protein>